<dbReference type="InParanoid" id="A0A1T5HUI7"/>
<evidence type="ECO:0000256" key="3">
    <source>
        <dbReference type="ARBA" id="ARBA00012483"/>
    </source>
</evidence>
<evidence type="ECO:0000313" key="16">
    <source>
        <dbReference type="EMBL" id="SKC30486.1"/>
    </source>
</evidence>
<comment type="catalytic activity">
    <reaction evidence="1">
        <text>S-ubiquitinyl-[E2 ubiquitin-conjugating enzyme]-L-cysteine + [acceptor protein]-L-lysine = [E2 ubiquitin-conjugating enzyme]-L-cysteine + N(6)-ubiquitinyl-[acceptor protein]-L-lysine.</text>
        <dbReference type="EC" id="2.3.2.27"/>
    </reaction>
</comment>
<keyword evidence="9" id="KW-0862">Zinc</keyword>
<evidence type="ECO:0000256" key="6">
    <source>
        <dbReference type="ARBA" id="ARBA00022723"/>
    </source>
</evidence>
<evidence type="ECO:0007829" key="19">
    <source>
        <dbReference type="PeptideAtlas" id="A0A1T5HUI7"/>
    </source>
</evidence>
<keyword evidence="17" id="KW-1185">Reference proteome</keyword>
<proteinExistence type="evidence at protein level"/>
<dbReference type="Proteomes" id="UP000001940">
    <property type="component" value="Chromosome I"/>
</dbReference>
<evidence type="ECO:0000256" key="4">
    <source>
        <dbReference type="ARBA" id="ARBA00022679"/>
    </source>
</evidence>
<keyword evidence="6" id="KW-0479">Metal-binding</keyword>
<keyword evidence="11" id="KW-0472">Membrane</keyword>
<feature type="region of interest" description="Disordered" evidence="14">
    <location>
        <begin position="721"/>
        <end position="745"/>
    </location>
</feature>
<feature type="region of interest" description="Disordered" evidence="14">
    <location>
        <begin position="250"/>
        <end position="269"/>
    </location>
</feature>
<dbReference type="GO" id="GO:0006511">
    <property type="term" value="P:ubiquitin-dependent protein catabolic process"/>
    <property type="evidence" value="ECO:0000318"/>
    <property type="project" value="GO_Central"/>
</dbReference>
<dbReference type="GO" id="GO:0016020">
    <property type="term" value="C:membrane"/>
    <property type="evidence" value="ECO:0007669"/>
    <property type="project" value="UniProtKB-SubCell"/>
</dbReference>
<keyword evidence="13" id="KW-0175">Coiled coil</keyword>
<feature type="region of interest" description="Disordered" evidence="14">
    <location>
        <begin position="1"/>
        <end position="57"/>
    </location>
</feature>
<organism evidence="16 17">
    <name type="scientific">Caenorhabditis elegans</name>
    <dbReference type="NCBI Taxonomy" id="6239"/>
    <lineage>
        <taxon>Eukaryota</taxon>
        <taxon>Metazoa</taxon>
        <taxon>Ecdysozoa</taxon>
        <taxon>Nematoda</taxon>
        <taxon>Chromadorea</taxon>
        <taxon>Rhabditida</taxon>
        <taxon>Rhabditina</taxon>
        <taxon>Rhabditomorpha</taxon>
        <taxon>Rhabditoidea</taxon>
        <taxon>Rhabditidae</taxon>
        <taxon>Peloderinae</taxon>
        <taxon>Caenorhabditis</taxon>
    </lineage>
</organism>
<evidence type="ECO:0000256" key="12">
    <source>
        <dbReference type="PROSITE-ProRule" id="PRU00175"/>
    </source>
</evidence>
<feature type="region of interest" description="Disordered" evidence="14">
    <location>
        <begin position="659"/>
        <end position="680"/>
    </location>
</feature>
<feature type="compositionally biased region" description="Polar residues" evidence="14">
    <location>
        <begin position="404"/>
        <end position="418"/>
    </location>
</feature>
<evidence type="ECO:0000256" key="2">
    <source>
        <dbReference type="ARBA" id="ARBA00004141"/>
    </source>
</evidence>
<dbReference type="eggNOG" id="ENOG502QUX8">
    <property type="taxonomic scope" value="Eukaryota"/>
</dbReference>
<feature type="compositionally biased region" description="Basic residues" evidence="14">
    <location>
        <begin position="194"/>
        <end position="205"/>
    </location>
</feature>
<dbReference type="OrthoDB" id="8062037at2759"/>
<dbReference type="PANTHER" id="PTHR45977">
    <property type="entry name" value="TARGET OF ERK KINASE MPK-1"/>
    <property type="match status" value="1"/>
</dbReference>
<dbReference type="Pfam" id="PF13639">
    <property type="entry name" value="zf-RING_2"/>
    <property type="match status" value="1"/>
</dbReference>
<feature type="compositionally biased region" description="Polar residues" evidence="14">
    <location>
        <begin position="11"/>
        <end position="50"/>
    </location>
</feature>
<name>A0A1T5HUI7_CAEEL</name>
<feature type="compositionally biased region" description="Basic and acidic residues" evidence="14">
    <location>
        <begin position="586"/>
        <end position="596"/>
    </location>
</feature>
<evidence type="ECO:0000313" key="18">
    <source>
        <dbReference type="WormBase" id="H05L14.2a"/>
    </source>
</evidence>
<dbReference type="Bgee" id="WBGene00010367">
    <property type="expression patterns" value="Expressed in adult organism and 3 other cell types or tissues"/>
</dbReference>
<feature type="compositionally biased region" description="Polar residues" evidence="14">
    <location>
        <begin position="113"/>
        <end position="127"/>
    </location>
</feature>
<feature type="region of interest" description="Disordered" evidence="14">
    <location>
        <begin position="276"/>
        <end position="308"/>
    </location>
</feature>
<feature type="compositionally biased region" description="Low complexity" evidence="14">
    <location>
        <begin position="291"/>
        <end position="308"/>
    </location>
</feature>
<keyword evidence="19" id="KW-1267">Proteomics identification</keyword>
<feature type="coiled-coil region" evidence="13">
    <location>
        <begin position="1307"/>
        <end position="1353"/>
    </location>
</feature>
<evidence type="ECO:0000313" key="17">
    <source>
        <dbReference type="Proteomes" id="UP000001940"/>
    </source>
</evidence>
<sequence length="1624" mass="183947">MGNIPDKLLDSPSNMGSSDSESNDFPSENSEQCSVSSADKGISSNSQTSDVPKGKVITLPDGTVCVSLTVKISEEESHKLGELEAKKENDEQILEPSTSVLFERTAFPPVDSRSPTSRFPGSKKSNLITRLNVNEIHSLKKSLMDLLKQEKMSQEQRDDSDVDDEESSVESSESPCTSSITISVASPTDPEAKRQKKKEKKKARQLSKEQQIKKQRLERAEAAKQRELNLAEHKRHLAKYAALVAKPTVVKTDEQPNKKSTQLQPRVEKTEKMNISVVSSDEQKVENRTGSFSSPSSTRLSNSSNIPSCFATPDSPDSQLQSFVSNNSDLDADTSVNLSITTDGVHLMMCVDKAAQGVVVEATHVGESENTIEVVEDAEKSFEILVCGQRRKVTPFTPRRKQDSSSGDEQPASESTSAFDIPEHPPVIVPFRNAPIVYSSQTSNIPQIHPPLPPPRFLAMPMQFSGHPPPVIMGPPIIRPFGAPPPQFIPIQSNYGRPPQFPPIGVVPIPIQRLPMQRMSGPPVMMSRGPVYCSQPVPMHPMQQNVQNMQSSSRQDFGMNERLLIRPNQKPLEITAPPVSASNSSKIEKMGKVKRPEPRRKEIINVSRVSQVRNNGKDLDQFKTQKDTVPETRKPINECKESEKSDIVVAKDVGVVEQSEIVSQPENSKDLSTSANKEETSIVEQVAEKSLIAEKPDVRRSSSIDLNGDLIEAVVATVLDDSDDESPIPSTSVSSESVLDSTQSEAQQDAINRVLGFSKQCEETNFSIWTGFENECPEPVIDINDNVLAAILEPDEEPKTEEENDVVTEIEDKARDFGEFQKPTLLTICQEVEAYFSEHHDEYVGSVVDDMELRKIFKETYGGSIPEDHKQIIEEVCSFQPGYIHVFDALIGSKLEFTYTIMSNIDRKIEKENDRLYQHYSSRPAVDGVENFYERFEKEILPEVLPFISGRFISIRTFVSIVEVVKDNCLDAIDLYYLAALVFGTRPFFSRFNGKIKQLHIFETAGKRWISRPLIDEEPRLRSSQNTKESRMVTVLDFLNRLRPHIDDILQVLPDTVVNGAEFLSTAKLVCGWHDDHEERIWNKIVHDRSKFQEFYEAYKPFLRIEIRMGTIYLRKLTYEDDDVVFGDGISINMMSSPYFTTLKSVLKTDESIQTGEKKNVKFAAIDDLIVHDAPHPTDGYSNRSTQSDNFEMNQIWDLEKEVIRQLKRDNITFAEFIKSEDAREIFRHQFLADTFKKMDLKYFAFILEKAMVESREQSWKDTIQLRLAAEEAHLQLDLARGQFKKEFGDLRARMETISRFETFEVQVSSESRIEQLQGRIDELIRERNNLVKEEIKEEKALMERQINEMKAKHLQQTRKMADEILRLKQQSAQLATARDELLRGISELDNNSQRSAPLNIPVPTAKEFPPLHRNPQPETVTISIVSSNIASCSSSPSPPTSPTLPILSEARRQLKLTQKFSAEFDGDELRFFARDLFEWYNSTKANHKERKTAEKQLKEYEVALDCIECAIHENLEMLKLGVVENLRVVPDVPMPFSETVMKKMFQCSGYELDVVTEREEVVEEEDGCLICTEIIEEAVETVTCDTCTREYHYHCISRWLKINSVCPQCSRALKDPNEYPCLE</sequence>
<dbReference type="STRING" id="6239.H05L14.2a.1"/>
<gene>
    <name evidence="16" type="ORF">CELE_H05L14.2</name>
    <name evidence="16 18" type="ORF">H05L14.2</name>
</gene>
<dbReference type="FunCoup" id="A0A1T5HUI7">
    <property type="interactions" value="115"/>
</dbReference>
<feature type="region of interest" description="Disordered" evidence="14">
    <location>
        <begin position="97"/>
        <end position="127"/>
    </location>
</feature>
<evidence type="ECO:0000256" key="1">
    <source>
        <dbReference type="ARBA" id="ARBA00000900"/>
    </source>
</evidence>
<dbReference type="SUPFAM" id="SSF57850">
    <property type="entry name" value="RING/U-box"/>
    <property type="match status" value="1"/>
</dbReference>
<dbReference type="GO" id="GO:0008270">
    <property type="term" value="F:zinc ion binding"/>
    <property type="evidence" value="ECO:0007669"/>
    <property type="project" value="UniProtKB-KW"/>
</dbReference>
<keyword evidence="10" id="KW-1133">Transmembrane helix</keyword>
<dbReference type="InterPro" id="IPR013083">
    <property type="entry name" value="Znf_RING/FYVE/PHD"/>
</dbReference>
<keyword evidence="7 12" id="KW-0863">Zinc-finger</keyword>
<evidence type="ECO:0000256" key="7">
    <source>
        <dbReference type="ARBA" id="ARBA00022771"/>
    </source>
</evidence>
<feature type="domain" description="RING-type" evidence="15">
    <location>
        <begin position="1569"/>
        <end position="1611"/>
    </location>
</feature>
<dbReference type="AlphaFoldDB" id="A0A1T5HUI7"/>
<feature type="compositionally biased region" description="Low complexity" evidence="14">
    <location>
        <begin position="727"/>
        <end position="744"/>
    </location>
</feature>
<feature type="region of interest" description="Disordered" evidence="14">
    <location>
        <begin position="147"/>
        <end position="220"/>
    </location>
</feature>
<dbReference type="WormBase" id="H05L14.2a">
    <property type="protein sequence ID" value="CE51930"/>
    <property type="gene ID" value="WBGene00010367"/>
</dbReference>
<evidence type="ECO:0000259" key="15">
    <source>
        <dbReference type="PROSITE" id="PS50089"/>
    </source>
</evidence>
<evidence type="ECO:0000256" key="11">
    <source>
        <dbReference type="ARBA" id="ARBA00023136"/>
    </source>
</evidence>
<dbReference type="GO" id="GO:0016567">
    <property type="term" value="P:protein ubiquitination"/>
    <property type="evidence" value="ECO:0000318"/>
    <property type="project" value="GO_Central"/>
</dbReference>
<evidence type="ECO:0000256" key="9">
    <source>
        <dbReference type="ARBA" id="ARBA00022833"/>
    </source>
</evidence>
<feature type="region of interest" description="Disordered" evidence="14">
    <location>
        <begin position="573"/>
        <end position="596"/>
    </location>
</feature>
<feature type="region of interest" description="Disordered" evidence="14">
    <location>
        <begin position="395"/>
        <end position="424"/>
    </location>
</feature>
<accession>A0A1T5HUI7</accession>
<dbReference type="InterPro" id="IPR001841">
    <property type="entry name" value="Znf_RING"/>
</dbReference>
<dbReference type="EMBL" id="BX284601">
    <property type="protein sequence ID" value="SKC30486.1"/>
    <property type="molecule type" value="Genomic_DNA"/>
</dbReference>
<evidence type="ECO:0000256" key="5">
    <source>
        <dbReference type="ARBA" id="ARBA00022692"/>
    </source>
</evidence>
<keyword evidence="8" id="KW-0833">Ubl conjugation pathway</keyword>
<feature type="compositionally biased region" description="Basic and acidic residues" evidence="14">
    <location>
        <begin position="147"/>
        <end position="159"/>
    </location>
</feature>
<comment type="subcellular location">
    <subcellularLocation>
        <location evidence="2">Membrane</location>
        <topology evidence="2">Multi-pass membrane protein</topology>
    </subcellularLocation>
</comment>
<dbReference type="EC" id="2.3.2.27" evidence="3"/>
<feature type="compositionally biased region" description="Polar residues" evidence="14">
    <location>
        <begin position="175"/>
        <end position="186"/>
    </location>
</feature>
<feature type="compositionally biased region" description="Polar residues" evidence="14">
    <location>
        <begin position="660"/>
        <end position="675"/>
    </location>
</feature>
<dbReference type="PaxDb" id="6239-H05L14.2"/>
<reference evidence="16 17" key="1">
    <citation type="journal article" date="1998" name="Science">
        <title>Genome sequence of the nematode C. elegans: a platform for investigating biology.</title>
        <authorList>
            <consortium name="The C. elegans sequencing consortium"/>
            <person name="Sulson J.E."/>
            <person name="Waterston R."/>
        </authorList>
    </citation>
    <scope>NUCLEOTIDE SEQUENCE [LARGE SCALE GENOMIC DNA]</scope>
    <source>
        <strain evidence="16 17">Bristol N2</strain>
    </source>
</reference>
<dbReference type="GO" id="GO:0061630">
    <property type="term" value="F:ubiquitin protein ligase activity"/>
    <property type="evidence" value="ECO:0000318"/>
    <property type="project" value="GO_Central"/>
</dbReference>
<feature type="compositionally biased region" description="Basic and acidic residues" evidence="14">
    <location>
        <begin position="206"/>
        <end position="220"/>
    </location>
</feature>
<evidence type="ECO:0000256" key="13">
    <source>
        <dbReference type="SAM" id="Coils"/>
    </source>
</evidence>
<keyword evidence="5" id="KW-0812">Transmembrane</keyword>
<dbReference type="ExpressionAtlas" id="A0A1T5HUI7">
    <property type="expression patterns" value="baseline and differential"/>
</dbReference>
<dbReference type="PROSITE" id="PS50089">
    <property type="entry name" value="ZF_RING_2"/>
    <property type="match status" value="1"/>
</dbReference>
<keyword evidence="4 16" id="KW-0808">Transferase</keyword>
<evidence type="ECO:0000256" key="8">
    <source>
        <dbReference type="ARBA" id="ARBA00022786"/>
    </source>
</evidence>
<protein>
    <recommendedName>
        <fullName evidence="3">RING-type E3 ubiquitin transferase</fullName>
        <ecNumber evidence="3">2.3.2.27</ecNumber>
    </recommendedName>
</protein>
<evidence type="ECO:0000256" key="10">
    <source>
        <dbReference type="ARBA" id="ARBA00022989"/>
    </source>
</evidence>
<evidence type="ECO:0000256" key="14">
    <source>
        <dbReference type="SAM" id="MobiDB-lite"/>
    </source>
</evidence>
<dbReference type="AGR" id="WB:WBGene00010367"/>
<dbReference type="SMR" id="A0A1T5HUI7"/>
<dbReference type="Gene3D" id="3.30.40.10">
    <property type="entry name" value="Zinc/RING finger domain, C3HC4 (zinc finger)"/>
    <property type="match status" value="1"/>
</dbReference>
<dbReference type="PANTHER" id="PTHR45977:SF4">
    <property type="entry name" value="RING-TYPE DOMAIN-CONTAINING PROTEIN"/>
    <property type="match status" value="1"/>
</dbReference>